<gene>
    <name evidence="3" type="ORF">ACFFRE_09465</name>
</gene>
<dbReference type="Proteomes" id="UP001589788">
    <property type="component" value="Unassembled WGS sequence"/>
</dbReference>
<name>A0ABV6C3V0_9ACTN</name>
<evidence type="ECO:0000256" key="1">
    <source>
        <dbReference type="SAM" id="SignalP"/>
    </source>
</evidence>
<keyword evidence="3" id="KW-0378">Hydrolase</keyword>
<feature type="signal peptide" evidence="1">
    <location>
        <begin position="1"/>
        <end position="21"/>
    </location>
</feature>
<evidence type="ECO:0000313" key="3">
    <source>
        <dbReference type="EMBL" id="MFC0082370.1"/>
    </source>
</evidence>
<organism evidence="3 4">
    <name type="scientific">Aciditerrimonas ferrireducens</name>
    <dbReference type="NCBI Taxonomy" id="667306"/>
    <lineage>
        <taxon>Bacteria</taxon>
        <taxon>Bacillati</taxon>
        <taxon>Actinomycetota</taxon>
        <taxon>Acidimicrobiia</taxon>
        <taxon>Acidimicrobiales</taxon>
        <taxon>Acidimicrobiaceae</taxon>
        <taxon>Aciditerrimonas</taxon>
    </lineage>
</organism>
<dbReference type="GO" id="GO:0016787">
    <property type="term" value="F:hydrolase activity"/>
    <property type="evidence" value="ECO:0007669"/>
    <property type="project" value="UniProtKB-KW"/>
</dbReference>
<keyword evidence="1" id="KW-0732">Signal</keyword>
<sequence>MGRARTIGVTSSLLGAGLLLADCQGLPGITSLPSGSTGSGSLSALAAGGGALPTVTPIPADAGEHGYPFDAVPTTPLYPGAPTIDLAADGYVQKEFLLSGTDDVYGRSGAWASNGDWQVPVAEANVLYTTRFLVRYPTNPAKFNGTVVVEWLNDSTGADVDPVWAEDASELLADGYAYVGVTAQRAGMEDLKTWDSERYGSLGDQSDGQSYGIFTQAAEAIRAGAATILGGLDPKDLIAAGDSQSAFRLTTYVNAFEPLTHAYDGFLLVGRSVTAAPRGSGLLSTSPAPASIWSNPGAPVLEVNTQGDVEEFGASLALQPATNKLRIWEVAGASHIDDHEASYELETLAREEPSVPAPSCLLGTPIGGVSPLVNGLNQADNMPLYQAEQAALADLQRWVTSGVPAPAEQSPLSTTSVLGGAVQVVNTNQFGLASGGVELPQAQVPTEYSSPINVSTLDLEDLSPLTLFQDLTAELDFFTEGALPITDTAARNEGLCLLSGSFLALPAAELAQLYPTHPDYVAKVTAAAEADEAAGFLTPTDAAQDIAAAQASSIP</sequence>
<dbReference type="InterPro" id="IPR045394">
    <property type="entry name" value="Abhydrolase_dom"/>
</dbReference>
<feature type="domain" description="Alpha/beta hydrolase" evidence="2">
    <location>
        <begin position="59"/>
        <end position="453"/>
    </location>
</feature>
<reference evidence="3 4" key="1">
    <citation type="submission" date="2024-09" db="EMBL/GenBank/DDBJ databases">
        <authorList>
            <person name="Sun Q."/>
            <person name="Mori K."/>
        </authorList>
    </citation>
    <scope>NUCLEOTIDE SEQUENCE [LARGE SCALE GENOMIC DNA]</scope>
    <source>
        <strain evidence="3 4">JCM 15389</strain>
    </source>
</reference>
<protein>
    <submittedName>
        <fullName evidence="3">Alpha/beta hydrolase domain-containing protein</fullName>
    </submittedName>
</protein>
<keyword evidence="4" id="KW-1185">Reference proteome</keyword>
<evidence type="ECO:0000259" key="2">
    <source>
        <dbReference type="Pfam" id="PF20091"/>
    </source>
</evidence>
<evidence type="ECO:0000313" key="4">
    <source>
        <dbReference type="Proteomes" id="UP001589788"/>
    </source>
</evidence>
<feature type="domain" description="Alpha/beta hydrolase" evidence="2">
    <location>
        <begin position="487"/>
        <end position="544"/>
    </location>
</feature>
<proteinExistence type="predicted"/>
<dbReference type="EMBL" id="JBHLYQ010000094">
    <property type="protein sequence ID" value="MFC0082370.1"/>
    <property type="molecule type" value="Genomic_DNA"/>
</dbReference>
<dbReference type="RefSeq" id="WP_377789934.1">
    <property type="nucleotide sequence ID" value="NZ_JBHLYQ010000094.1"/>
</dbReference>
<feature type="chain" id="PRO_5047066422" evidence="1">
    <location>
        <begin position="22"/>
        <end position="555"/>
    </location>
</feature>
<dbReference type="Pfam" id="PF20091">
    <property type="entry name" value="Abhydrolase_10"/>
    <property type="match status" value="2"/>
</dbReference>
<comment type="caution">
    <text evidence="3">The sequence shown here is derived from an EMBL/GenBank/DDBJ whole genome shotgun (WGS) entry which is preliminary data.</text>
</comment>
<accession>A0ABV6C3V0</accession>